<reference evidence="2 3" key="1">
    <citation type="submission" date="2019-03" db="EMBL/GenBank/DDBJ databases">
        <title>Genomic Encyclopedia of Archaeal and Bacterial Type Strains, Phase II (KMG-II): from individual species to whole genera.</title>
        <authorList>
            <person name="Goeker M."/>
        </authorList>
    </citation>
    <scope>NUCLEOTIDE SEQUENCE [LARGE SCALE GENOMIC DNA]</scope>
    <source>
        <strain evidence="2 3">DSM 45499</strain>
    </source>
</reference>
<dbReference type="Proteomes" id="UP000294927">
    <property type="component" value="Unassembled WGS sequence"/>
</dbReference>
<feature type="transmembrane region" description="Helical" evidence="1">
    <location>
        <begin position="36"/>
        <end position="55"/>
    </location>
</feature>
<accession>A0A4R7V2I3</accession>
<name>A0A4R7V2I3_9PSEU</name>
<dbReference type="RefSeq" id="WP_133906785.1">
    <property type="nucleotide sequence ID" value="NZ_SOCP01000015.1"/>
</dbReference>
<evidence type="ECO:0000313" key="3">
    <source>
        <dbReference type="Proteomes" id="UP000294927"/>
    </source>
</evidence>
<evidence type="ECO:0000313" key="2">
    <source>
        <dbReference type="EMBL" id="TDV43553.1"/>
    </source>
</evidence>
<dbReference type="AlphaFoldDB" id="A0A4R7V2I3"/>
<sequence length="194" mass="19983">MREGADGRTGLVFVASSALVALVVGLVLGLPWPVTVLLPVAAGATGLVVLAMSAAGTRRDILRWQDAAVDVTAWAVRHDGRSDTSVAGLAGYAVADSRLFTGGILAAGRLAGFDVGVACFEVTEGQGAVSPHTAVLVRLPSPHPPMRGTPGRLPARAESVQVDGYDLRMVFRGWPPAVDLDLRVGEAVAVARGL</sequence>
<keyword evidence="1" id="KW-0812">Transmembrane</keyword>
<feature type="transmembrane region" description="Helical" evidence="1">
    <location>
        <begin position="12"/>
        <end position="30"/>
    </location>
</feature>
<keyword evidence="1" id="KW-1133">Transmembrane helix</keyword>
<comment type="caution">
    <text evidence="2">The sequence shown here is derived from an EMBL/GenBank/DDBJ whole genome shotgun (WGS) entry which is preliminary data.</text>
</comment>
<evidence type="ECO:0000256" key="1">
    <source>
        <dbReference type="SAM" id="Phobius"/>
    </source>
</evidence>
<protein>
    <submittedName>
        <fullName evidence="2">Uncharacterized protein</fullName>
    </submittedName>
</protein>
<keyword evidence="3" id="KW-1185">Reference proteome</keyword>
<gene>
    <name evidence="2" type="ORF">CLV71_11515</name>
</gene>
<dbReference type="EMBL" id="SOCP01000015">
    <property type="protein sequence ID" value="TDV43553.1"/>
    <property type="molecule type" value="Genomic_DNA"/>
</dbReference>
<proteinExistence type="predicted"/>
<organism evidence="2 3">
    <name type="scientific">Actinophytocola oryzae</name>
    <dbReference type="NCBI Taxonomy" id="502181"/>
    <lineage>
        <taxon>Bacteria</taxon>
        <taxon>Bacillati</taxon>
        <taxon>Actinomycetota</taxon>
        <taxon>Actinomycetes</taxon>
        <taxon>Pseudonocardiales</taxon>
        <taxon>Pseudonocardiaceae</taxon>
    </lineage>
</organism>
<keyword evidence="1" id="KW-0472">Membrane</keyword>